<feature type="compositionally biased region" description="Acidic residues" evidence="2">
    <location>
        <begin position="78"/>
        <end position="94"/>
    </location>
</feature>
<feature type="region of interest" description="Disordered" evidence="2">
    <location>
        <begin position="1"/>
        <end position="110"/>
    </location>
</feature>
<feature type="coiled-coil region" evidence="1">
    <location>
        <begin position="643"/>
        <end position="670"/>
    </location>
</feature>
<keyword evidence="1" id="KW-0175">Coiled coil</keyword>
<dbReference type="InParanoid" id="A0A0C3D848"/>
<feature type="region of interest" description="Disordered" evidence="2">
    <location>
        <begin position="164"/>
        <end position="212"/>
    </location>
</feature>
<dbReference type="OrthoDB" id="3256495at2759"/>
<dbReference type="AlphaFoldDB" id="A0A0C3D848"/>
<dbReference type="HOGENOM" id="CLU_386169_0_0_1"/>
<sequence>MNSLQPSVGPQSMLEPTDRPASSEPESLSDSDWLDISSTDRESDNDSIFSSSRGTDHERPSRSRQSSVSYGSSRDGDLDVWEGMIEDSADEESSEQFQMGPPPVHPAHHVDSHPAVQIDETSPEELRVKDGLDQSMVSTLSSSRSSSLHASTVHNSLRDLRLSFPDPITSSREDLSTSSYEDVRTATDATHPASDSYVIPTPQQGGKEAAEQTLTPSLEPKLDGSEFNVLLYGLSTPFKWSVAMDLLEKVAQGADITFTTPSEGSDDGPVRQFTVATRSQHGNAFPSTITITDKTHQQYSPEGPSLMHANSFPSLAIVFMPYCPPHFPEPTFYLPVLAPIELEAFSDTASNLTHVAQETWNMFHIPERQVLRLTTKGIPTVVDKHTIGDLDPSFVYRAFNRMWSARRKAAIRTSISGIHALTILAVLSLLFGVVIRSTFSAAGRVVTVTPTVVAVPDNCSSASLWQLLRPAISRQREIPPPPTVQSSSVATPASLKDFALSIFSAESTSISLPRAHSPNVHRVPPPTLHERLLSSRDLVLRPTFSLAADNQQKAVSVVSTVTHGQDPSASSIPPSLSSVIRTSAPDIIKEYAPIISTAIASEMQVILDALDALVQAISKQVRTVVAETALLVQRSKSHLEIGAEKLESLKDALFTRNARAKKRAKQLKERGTQWLFEASEAVTSRAKLTKGTQHKVVEETRGFVEGMASRVRRARRNAKRAAEEIQGLLQEQEKLAFRAWDIGEQQWKHWRRGYPGNACKPKRSLTVKKGKFCGL</sequence>
<gene>
    <name evidence="3" type="ORF">SCLCIDRAFT_131600</name>
</gene>
<proteinExistence type="predicted"/>
<organism evidence="3 4">
    <name type="scientific">Scleroderma citrinum Foug A</name>
    <dbReference type="NCBI Taxonomy" id="1036808"/>
    <lineage>
        <taxon>Eukaryota</taxon>
        <taxon>Fungi</taxon>
        <taxon>Dikarya</taxon>
        <taxon>Basidiomycota</taxon>
        <taxon>Agaricomycotina</taxon>
        <taxon>Agaricomycetes</taxon>
        <taxon>Agaricomycetidae</taxon>
        <taxon>Boletales</taxon>
        <taxon>Sclerodermatineae</taxon>
        <taxon>Sclerodermataceae</taxon>
        <taxon>Scleroderma</taxon>
    </lineage>
</organism>
<feature type="compositionally biased region" description="Polar residues" evidence="2">
    <location>
        <begin position="1"/>
        <end position="10"/>
    </location>
</feature>
<reference evidence="3 4" key="1">
    <citation type="submission" date="2014-04" db="EMBL/GenBank/DDBJ databases">
        <authorList>
            <consortium name="DOE Joint Genome Institute"/>
            <person name="Kuo A."/>
            <person name="Kohler A."/>
            <person name="Nagy L.G."/>
            <person name="Floudas D."/>
            <person name="Copeland A."/>
            <person name="Barry K.W."/>
            <person name="Cichocki N."/>
            <person name="Veneault-Fourrey C."/>
            <person name="LaButti K."/>
            <person name="Lindquist E.A."/>
            <person name="Lipzen A."/>
            <person name="Lundell T."/>
            <person name="Morin E."/>
            <person name="Murat C."/>
            <person name="Sun H."/>
            <person name="Tunlid A."/>
            <person name="Henrissat B."/>
            <person name="Grigoriev I.V."/>
            <person name="Hibbett D.S."/>
            <person name="Martin F."/>
            <person name="Nordberg H.P."/>
            <person name="Cantor M.N."/>
            <person name="Hua S.X."/>
        </authorList>
    </citation>
    <scope>NUCLEOTIDE SEQUENCE [LARGE SCALE GENOMIC DNA]</scope>
    <source>
        <strain evidence="3 4">Foug A</strain>
    </source>
</reference>
<dbReference type="STRING" id="1036808.A0A0C3D848"/>
<evidence type="ECO:0000313" key="4">
    <source>
        <dbReference type="Proteomes" id="UP000053989"/>
    </source>
</evidence>
<dbReference type="Proteomes" id="UP000053989">
    <property type="component" value="Unassembled WGS sequence"/>
</dbReference>
<evidence type="ECO:0000313" key="3">
    <source>
        <dbReference type="EMBL" id="KIM56925.1"/>
    </source>
</evidence>
<protein>
    <submittedName>
        <fullName evidence="3">Uncharacterized protein</fullName>
    </submittedName>
</protein>
<accession>A0A0C3D848</accession>
<name>A0A0C3D848_9AGAM</name>
<evidence type="ECO:0000256" key="1">
    <source>
        <dbReference type="SAM" id="Coils"/>
    </source>
</evidence>
<reference evidence="4" key="2">
    <citation type="submission" date="2015-01" db="EMBL/GenBank/DDBJ databases">
        <title>Evolutionary Origins and Diversification of the Mycorrhizal Mutualists.</title>
        <authorList>
            <consortium name="DOE Joint Genome Institute"/>
            <consortium name="Mycorrhizal Genomics Consortium"/>
            <person name="Kohler A."/>
            <person name="Kuo A."/>
            <person name="Nagy L.G."/>
            <person name="Floudas D."/>
            <person name="Copeland A."/>
            <person name="Barry K.W."/>
            <person name="Cichocki N."/>
            <person name="Veneault-Fourrey C."/>
            <person name="LaButti K."/>
            <person name="Lindquist E.A."/>
            <person name="Lipzen A."/>
            <person name="Lundell T."/>
            <person name="Morin E."/>
            <person name="Murat C."/>
            <person name="Riley R."/>
            <person name="Ohm R."/>
            <person name="Sun H."/>
            <person name="Tunlid A."/>
            <person name="Henrissat B."/>
            <person name="Grigoriev I.V."/>
            <person name="Hibbett D.S."/>
            <person name="Martin F."/>
        </authorList>
    </citation>
    <scope>NUCLEOTIDE SEQUENCE [LARGE SCALE GENOMIC DNA]</scope>
    <source>
        <strain evidence="4">Foug A</strain>
    </source>
</reference>
<dbReference type="EMBL" id="KN822108">
    <property type="protein sequence ID" value="KIM56925.1"/>
    <property type="molecule type" value="Genomic_DNA"/>
</dbReference>
<feature type="compositionally biased region" description="Basic and acidic residues" evidence="2">
    <location>
        <begin position="171"/>
        <end position="185"/>
    </location>
</feature>
<feature type="compositionally biased region" description="Low complexity" evidence="2">
    <location>
        <begin position="63"/>
        <end position="73"/>
    </location>
</feature>
<feature type="coiled-coil region" evidence="1">
    <location>
        <begin position="704"/>
        <end position="735"/>
    </location>
</feature>
<evidence type="ECO:0000256" key="2">
    <source>
        <dbReference type="SAM" id="MobiDB-lite"/>
    </source>
</evidence>
<keyword evidence="4" id="KW-1185">Reference proteome</keyword>